<organism evidence="1 2">
    <name type="scientific">Kipferlia bialata</name>
    <dbReference type="NCBI Taxonomy" id="797122"/>
    <lineage>
        <taxon>Eukaryota</taxon>
        <taxon>Metamonada</taxon>
        <taxon>Carpediemonas-like organisms</taxon>
        <taxon>Kipferlia</taxon>
    </lineage>
</organism>
<dbReference type="Gene3D" id="1.20.140.30">
    <property type="entry name" value="MOB kinase activator"/>
    <property type="match status" value="1"/>
</dbReference>
<dbReference type="SUPFAM" id="SSF101152">
    <property type="entry name" value="Mob1/phocein"/>
    <property type="match status" value="1"/>
</dbReference>
<accession>A0A9K3DAH8</accession>
<protein>
    <submittedName>
        <fullName evidence="1">MOB kinase activator family protein</fullName>
    </submittedName>
</protein>
<evidence type="ECO:0000313" key="2">
    <source>
        <dbReference type="Proteomes" id="UP000265618"/>
    </source>
</evidence>
<comment type="caution">
    <text evidence="1">The sequence shown here is derived from an EMBL/GenBank/DDBJ whole genome shotgun (WGS) entry which is preliminary data.</text>
</comment>
<name>A0A9K3DAH8_9EUKA</name>
<dbReference type="GO" id="GO:0016301">
    <property type="term" value="F:kinase activity"/>
    <property type="evidence" value="ECO:0007669"/>
    <property type="project" value="UniProtKB-KW"/>
</dbReference>
<dbReference type="EMBL" id="BDIP01006003">
    <property type="protein sequence ID" value="GIQ90293.1"/>
    <property type="molecule type" value="Genomic_DNA"/>
</dbReference>
<reference evidence="1 2" key="1">
    <citation type="journal article" date="2018" name="PLoS ONE">
        <title>The draft genome of Kipferlia bialata reveals reductive genome evolution in fornicate parasites.</title>
        <authorList>
            <person name="Tanifuji G."/>
            <person name="Takabayashi S."/>
            <person name="Kume K."/>
            <person name="Takagi M."/>
            <person name="Nakayama T."/>
            <person name="Kamikawa R."/>
            <person name="Inagaki Y."/>
            <person name="Hashimoto T."/>
        </authorList>
    </citation>
    <scope>NUCLEOTIDE SEQUENCE [LARGE SCALE GENOMIC DNA]</scope>
    <source>
        <strain evidence="1">NY0173</strain>
    </source>
</reference>
<gene>
    <name evidence="1" type="ORF">KIPB_013031</name>
</gene>
<keyword evidence="1" id="KW-0418">Kinase</keyword>
<dbReference type="Proteomes" id="UP000265618">
    <property type="component" value="Unassembled WGS sequence"/>
</dbReference>
<dbReference type="AlphaFoldDB" id="A0A9K3DAH8"/>
<sequence length="120" mass="13749">MSAPPFMLDQGLRKSEAVSLYPASCYDETGVIIPRHIRGSFPLQEYICDLAAKHPEDIERLMSLPNMYDPKQWKLVFVYEHLRLVTSQLSGLVSALADVCDSVRCPTMRVTQVWIHTYVY</sequence>
<evidence type="ECO:0000313" key="1">
    <source>
        <dbReference type="EMBL" id="GIQ90293.1"/>
    </source>
</evidence>
<keyword evidence="1" id="KW-0808">Transferase</keyword>
<dbReference type="InterPro" id="IPR036703">
    <property type="entry name" value="MOB_kinase_act_sf"/>
</dbReference>
<keyword evidence="2" id="KW-1185">Reference proteome</keyword>
<proteinExistence type="predicted"/>